<dbReference type="Proteomes" id="UP000032024">
    <property type="component" value="Chromosome"/>
</dbReference>
<dbReference type="EMBL" id="CP010525">
    <property type="protein sequence ID" value="AJO24018.1"/>
    <property type="molecule type" value="Genomic_DNA"/>
</dbReference>
<dbReference type="AlphaFoldDB" id="A0AAN0T7N5"/>
<proteinExistence type="predicted"/>
<organism evidence="1 2">
    <name type="scientific">Heyndrickxia coagulans</name>
    <name type="common">Weizmannia coagulans</name>
    <dbReference type="NCBI Taxonomy" id="1398"/>
    <lineage>
        <taxon>Bacteria</taxon>
        <taxon>Bacillati</taxon>
        <taxon>Bacillota</taxon>
        <taxon>Bacilli</taxon>
        <taxon>Bacillales</taxon>
        <taxon>Bacillaceae</taxon>
        <taxon>Heyndrickxia</taxon>
    </lineage>
</organism>
<sequence length="63" mass="6773">MQNRFTAGRNLIIVAVNGAAKVANLKLPVAVLCRCCPGLFISGTAQVDPDGYDRFFIKFNSGL</sequence>
<evidence type="ECO:0000313" key="2">
    <source>
        <dbReference type="Proteomes" id="UP000032024"/>
    </source>
</evidence>
<protein>
    <submittedName>
        <fullName evidence="1">Uncharacterized protein</fullName>
    </submittedName>
</protein>
<keyword evidence="2" id="KW-1185">Reference proteome</keyword>
<reference evidence="2" key="1">
    <citation type="submission" date="2015-01" db="EMBL/GenBank/DDBJ databases">
        <title>Comparative genome analysis of Bacillus coagulans HM-08, Clostridium butyricum HM-68, Bacillus subtilis HM-66 and Bacillus paralicheniformis BL-09.</title>
        <authorList>
            <person name="Zhang H."/>
        </authorList>
    </citation>
    <scope>NUCLEOTIDE SEQUENCE [LARGE SCALE GENOMIC DNA]</scope>
    <source>
        <strain evidence="2">HM-08</strain>
    </source>
</reference>
<evidence type="ECO:0000313" key="1">
    <source>
        <dbReference type="EMBL" id="AJO24018.1"/>
    </source>
</evidence>
<name>A0AAN0T7N5_HEYCO</name>
<gene>
    <name evidence="1" type="ORF">SB48_HM08orf05152</name>
</gene>
<accession>A0AAN0T7N5</accession>